<evidence type="ECO:0000313" key="2">
    <source>
        <dbReference type="WBParaSite" id="sdigi.contig39.g2627.t1"/>
    </source>
</evidence>
<reference evidence="2" key="1">
    <citation type="submission" date="2022-11" db="UniProtKB">
        <authorList>
            <consortium name="WormBaseParasite"/>
        </authorList>
    </citation>
    <scope>IDENTIFICATION</scope>
</reference>
<dbReference type="Proteomes" id="UP000887581">
    <property type="component" value="Unplaced"/>
</dbReference>
<dbReference type="WBParaSite" id="sdigi.contig39.g2627.t1">
    <property type="protein sequence ID" value="sdigi.contig39.g2627.t1"/>
    <property type="gene ID" value="sdigi.contig39.g2627"/>
</dbReference>
<protein>
    <submittedName>
        <fullName evidence="2">Uncharacterized protein</fullName>
    </submittedName>
</protein>
<accession>A0A915PZC3</accession>
<proteinExistence type="predicted"/>
<organism evidence="1 2">
    <name type="scientific">Setaria digitata</name>
    <dbReference type="NCBI Taxonomy" id="48799"/>
    <lineage>
        <taxon>Eukaryota</taxon>
        <taxon>Metazoa</taxon>
        <taxon>Ecdysozoa</taxon>
        <taxon>Nematoda</taxon>
        <taxon>Chromadorea</taxon>
        <taxon>Rhabditida</taxon>
        <taxon>Spirurina</taxon>
        <taxon>Spiruromorpha</taxon>
        <taxon>Filarioidea</taxon>
        <taxon>Setariidae</taxon>
        <taxon>Setaria</taxon>
    </lineage>
</organism>
<name>A0A915PZC3_9BILA</name>
<sequence>MAGNPASRRAHVIDETTIQNVPYIPISHLMQYAHIRSIKMNWPAAKATLPSTVFCDFGQWKRPYFEPTTADKLSPTPTVATPAK</sequence>
<dbReference type="AlphaFoldDB" id="A0A915PZC3"/>
<evidence type="ECO:0000313" key="1">
    <source>
        <dbReference type="Proteomes" id="UP000887581"/>
    </source>
</evidence>
<keyword evidence="1" id="KW-1185">Reference proteome</keyword>